<feature type="domain" description="Major facilitator superfamily (MFS) profile" evidence="9">
    <location>
        <begin position="6"/>
        <end position="394"/>
    </location>
</feature>
<organism evidence="10 11">
    <name type="scientific">Phreatobacter stygius</name>
    <dbReference type="NCBI Taxonomy" id="1940610"/>
    <lineage>
        <taxon>Bacteria</taxon>
        <taxon>Pseudomonadati</taxon>
        <taxon>Pseudomonadota</taxon>
        <taxon>Alphaproteobacteria</taxon>
        <taxon>Hyphomicrobiales</taxon>
        <taxon>Phreatobacteraceae</taxon>
        <taxon>Phreatobacter</taxon>
    </lineage>
</organism>
<keyword evidence="5 8" id="KW-0812">Transmembrane</keyword>
<proteinExistence type="inferred from homology"/>
<evidence type="ECO:0000256" key="2">
    <source>
        <dbReference type="ARBA" id="ARBA00006236"/>
    </source>
</evidence>
<evidence type="ECO:0000313" key="11">
    <source>
        <dbReference type="Proteomes" id="UP000298781"/>
    </source>
</evidence>
<dbReference type="PROSITE" id="PS50850">
    <property type="entry name" value="MFS"/>
    <property type="match status" value="1"/>
</dbReference>
<protein>
    <recommendedName>
        <fullName evidence="8">Bcr/CflA family efflux transporter</fullName>
    </recommendedName>
</protein>
<feature type="transmembrane region" description="Helical" evidence="8">
    <location>
        <begin position="75"/>
        <end position="96"/>
    </location>
</feature>
<gene>
    <name evidence="10" type="ORF">E8M01_15925</name>
</gene>
<feature type="transmembrane region" description="Helical" evidence="8">
    <location>
        <begin position="43"/>
        <end position="63"/>
    </location>
</feature>
<keyword evidence="4" id="KW-1003">Cell membrane</keyword>
<dbReference type="InterPro" id="IPR004812">
    <property type="entry name" value="Efflux_drug-R_Bcr/CmlA"/>
</dbReference>
<dbReference type="Pfam" id="PF07690">
    <property type="entry name" value="MFS_1"/>
    <property type="match status" value="1"/>
</dbReference>
<dbReference type="PANTHER" id="PTHR23502">
    <property type="entry name" value="MAJOR FACILITATOR SUPERFAMILY"/>
    <property type="match status" value="1"/>
</dbReference>
<evidence type="ECO:0000256" key="7">
    <source>
        <dbReference type="ARBA" id="ARBA00023136"/>
    </source>
</evidence>
<dbReference type="PANTHER" id="PTHR23502:SF132">
    <property type="entry name" value="POLYAMINE TRANSPORTER 2-RELATED"/>
    <property type="match status" value="1"/>
</dbReference>
<evidence type="ECO:0000256" key="1">
    <source>
        <dbReference type="ARBA" id="ARBA00004651"/>
    </source>
</evidence>
<dbReference type="NCBIfam" id="TIGR00710">
    <property type="entry name" value="efflux_Bcr_CflA"/>
    <property type="match status" value="1"/>
</dbReference>
<keyword evidence="7 8" id="KW-0472">Membrane</keyword>
<keyword evidence="6 8" id="KW-1133">Transmembrane helix</keyword>
<comment type="caution">
    <text evidence="8">Lacks conserved residue(s) required for the propagation of feature annotation.</text>
</comment>
<dbReference type="GO" id="GO:0042910">
    <property type="term" value="F:xenobiotic transmembrane transporter activity"/>
    <property type="evidence" value="ECO:0007669"/>
    <property type="project" value="InterPro"/>
</dbReference>
<keyword evidence="11" id="KW-1185">Reference proteome</keyword>
<keyword evidence="8" id="KW-0997">Cell inner membrane</keyword>
<evidence type="ECO:0000313" key="10">
    <source>
        <dbReference type="EMBL" id="QCI69259.1"/>
    </source>
</evidence>
<dbReference type="InterPro" id="IPR036259">
    <property type="entry name" value="MFS_trans_sf"/>
</dbReference>
<feature type="transmembrane region" description="Helical" evidence="8">
    <location>
        <begin position="102"/>
        <end position="121"/>
    </location>
</feature>
<dbReference type="SUPFAM" id="SSF103473">
    <property type="entry name" value="MFS general substrate transporter"/>
    <property type="match status" value="1"/>
</dbReference>
<name>A0A4D7B5U1_9HYPH</name>
<evidence type="ECO:0000256" key="4">
    <source>
        <dbReference type="ARBA" id="ARBA00022475"/>
    </source>
</evidence>
<evidence type="ECO:0000256" key="3">
    <source>
        <dbReference type="ARBA" id="ARBA00022448"/>
    </source>
</evidence>
<reference evidence="10 11" key="1">
    <citation type="submission" date="2019-04" db="EMBL/GenBank/DDBJ databases">
        <title>Phreatobacter aquaticus sp. nov.</title>
        <authorList>
            <person name="Choi A."/>
        </authorList>
    </citation>
    <scope>NUCLEOTIDE SEQUENCE [LARGE SCALE GENOMIC DNA]</scope>
    <source>
        <strain evidence="10 11">KCTC 52518</strain>
    </source>
</reference>
<dbReference type="AlphaFoldDB" id="A0A4D7B5U1"/>
<feature type="transmembrane region" description="Helical" evidence="8">
    <location>
        <begin position="278"/>
        <end position="300"/>
    </location>
</feature>
<dbReference type="EMBL" id="CP039690">
    <property type="protein sequence ID" value="QCI69259.1"/>
    <property type="molecule type" value="Genomic_DNA"/>
</dbReference>
<feature type="transmembrane region" description="Helical" evidence="8">
    <location>
        <begin position="244"/>
        <end position="266"/>
    </location>
</feature>
<feature type="transmembrane region" description="Helical" evidence="8">
    <location>
        <begin position="165"/>
        <end position="183"/>
    </location>
</feature>
<keyword evidence="3 8" id="KW-0813">Transport</keyword>
<dbReference type="Gene3D" id="1.20.1720.10">
    <property type="entry name" value="Multidrug resistance protein D"/>
    <property type="match status" value="1"/>
</dbReference>
<evidence type="ECO:0000256" key="6">
    <source>
        <dbReference type="ARBA" id="ARBA00022989"/>
    </source>
</evidence>
<dbReference type="CDD" id="cd17320">
    <property type="entry name" value="MFS_MdfA_MDR_like"/>
    <property type="match status" value="1"/>
</dbReference>
<dbReference type="KEGG" id="pstg:E8M01_15925"/>
<feature type="transmembrane region" description="Helical" evidence="8">
    <location>
        <begin position="306"/>
        <end position="323"/>
    </location>
</feature>
<feature type="transmembrane region" description="Helical" evidence="8">
    <location>
        <begin position="133"/>
        <end position="159"/>
    </location>
</feature>
<feature type="transmembrane region" description="Helical" evidence="8">
    <location>
        <begin position="213"/>
        <end position="238"/>
    </location>
</feature>
<dbReference type="InterPro" id="IPR020846">
    <property type="entry name" value="MFS_dom"/>
</dbReference>
<evidence type="ECO:0000256" key="5">
    <source>
        <dbReference type="ARBA" id="ARBA00022692"/>
    </source>
</evidence>
<accession>A0A4D7B5U1</accession>
<dbReference type="InterPro" id="IPR011701">
    <property type="entry name" value="MFS"/>
</dbReference>
<dbReference type="GO" id="GO:1990961">
    <property type="term" value="P:xenobiotic detoxification by transmembrane export across the plasma membrane"/>
    <property type="evidence" value="ECO:0007669"/>
    <property type="project" value="InterPro"/>
</dbReference>
<feature type="transmembrane region" description="Helical" evidence="8">
    <location>
        <begin position="371"/>
        <end position="392"/>
    </location>
</feature>
<evidence type="ECO:0000256" key="8">
    <source>
        <dbReference type="RuleBase" id="RU365088"/>
    </source>
</evidence>
<evidence type="ECO:0000259" key="9">
    <source>
        <dbReference type="PROSITE" id="PS50850"/>
    </source>
</evidence>
<feature type="transmembrane region" description="Helical" evidence="8">
    <location>
        <begin position="344"/>
        <end position="365"/>
    </location>
</feature>
<sequence>MLRPDTFALTALLAVLIGLGPVSTDMYLPSLPDIGRLLGASTAQVQLTLSAFLGGFAVGQIFYGPISDKYGRKPVLVAALTLYGVGTAVCAASNSIDMLTAARFLQALGAAGPIVLARAIVRDLYEGRRAAKELALMGTIMSLVPTLAPIAGGLFHVAFGWRATFFAALAFGLGALLLVVFSLPETLKQRSTAAISPIGILRTFGQIIRNHTFIANTAIFAAGYSGLFAFISASSFVLQGVYGLGPVAAGAAFASCGVGFVSGSLGGTRLVVRKGESWTIRAGVSLLALGGLAMAAALLVGGLGPAGILVPMAIYTCGFGLTMPQTLAGAMKPFPDKAGAASSLAGFIQMTSGAATGILVGHGLGDSAWPLAIAVSATALIALTVFLASGAARRGPAL</sequence>
<comment type="similarity">
    <text evidence="2 8">Belongs to the major facilitator superfamily. Bcr/CmlA family.</text>
</comment>
<dbReference type="GO" id="GO:0005886">
    <property type="term" value="C:plasma membrane"/>
    <property type="evidence" value="ECO:0007669"/>
    <property type="project" value="UniProtKB-SubCell"/>
</dbReference>
<dbReference type="Proteomes" id="UP000298781">
    <property type="component" value="Chromosome"/>
</dbReference>
<dbReference type="OrthoDB" id="9800416at2"/>
<comment type="subcellular location">
    <subcellularLocation>
        <location evidence="8">Cell inner membrane</location>
        <topology evidence="8">Multi-pass membrane protein</topology>
    </subcellularLocation>
    <subcellularLocation>
        <location evidence="1">Cell membrane</location>
        <topology evidence="1">Multi-pass membrane protein</topology>
    </subcellularLocation>
</comment>